<feature type="compositionally biased region" description="Basic and acidic residues" evidence="1">
    <location>
        <begin position="1"/>
        <end position="10"/>
    </location>
</feature>
<dbReference type="EMBL" id="CP159253">
    <property type="protein sequence ID" value="XCG47376.1"/>
    <property type="molecule type" value="Genomic_DNA"/>
</dbReference>
<evidence type="ECO:0000313" key="2">
    <source>
        <dbReference type="EMBL" id="XCG47376.1"/>
    </source>
</evidence>
<evidence type="ECO:0000256" key="1">
    <source>
        <dbReference type="SAM" id="MobiDB-lite"/>
    </source>
</evidence>
<gene>
    <name evidence="2" type="ORF">ABVK50_19120</name>
</gene>
<sequence>MKETAGERSNIDIAASNVSPPSQESLQKRMPGRPAHQAFHGPEGKSPAFKDWGVGLGSGQQLIQRERAGADAIKVDRELF</sequence>
<feature type="compositionally biased region" description="Polar residues" evidence="1">
    <location>
        <begin position="16"/>
        <end position="25"/>
    </location>
</feature>
<dbReference type="AlphaFoldDB" id="A0AAU8CKK5"/>
<proteinExistence type="predicted"/>
<feature type="region of interest" description="Disordered" evidence="1">
    <location>
        <begin position="1"/>
        <end position="48"/>
    </location>
</feature>
<protein>
    <submittedName>
        <fullName evidence="2">Uncharacterized protein</fullName>
    </submittedName>
</protein>
<reference evidence="2" key="1">
    <citation type="submission" date="2024-06" db="EMBL/GenBank/DDBJ databases">
        <title>Mesorhizobium karijinii sp. nov., a symbiont of the iconic Swainsona formosa from arid Australia.</title>
        <authorList>
            <person name="Hill Y.J."/>
            <person name="Watkin E.L.J."/>
            <person name="O'Hara G.W."/>
            <person name="Terpolilli J."/>
            <person name="Tye M.L."/>
            <person name="Kohlmeier M.G."/>
        </authorList>
    </citation>
    <scope>NUCLEOTIDE SEQUENCE</scope>
    <source>
        <strain evidence="2">WSM2240</strain>
    </source>
</reference>
<organism evidence="2">
    <name type="scientific">Mesorhizobium sp. WSM2240</name>
    <dbReference type="NCBI Taxonomy" id="3228851"/>
    <lineage>
        <taxon>Bacteria</taxon>
        <taxon>Pseudomonadati</taxon>
        <taxon>Pseudomonadota</taxon>
        <taxon>Alphaproteobacteria</taxon>
        <taxon>Hyphomicrobiales</taxon>
        <taxon>Phyllobacteriaceae</taxon>
        <taxon>Mesorhizobium</taxon>
    </lineage>
</organism>
<name>A0AAU8CKK5_9HYPH</name>
<dbReference type="RefSeq" id="WP_353645073.1">
    <property type="nucleotide sequence ID" value="NZ_CP159253.1"/>
</dbReference>
<accession>A0AAU8CKK5</accession>